<dbReference type="GO" id="GO:0046872">
    <property type="term" value="F:metal ion binding"/>
    <property type="evidence" value="ECO:0007669"/>
    <property type="project" value="UniProtKB-KW"/>
</dbReference>
<proteinExistence type="inferred from homology"/>
<dbReference type="InterPro" id="IPR050076">
    <property type="entry name" value="ArchSynthase1/Queuine_TRR"/>
</dbReference>
<feature type="active site" description="Nucleophile" evidence="7">
    <location>
        <position position="270"/>
    </location>
</feature>
<comment type="cofactor">
    <cofactor evidence="7">
        <name>Zn(2+)</name>
        <dbReference type="ChEBI" id="CHEBI:29105"/>
    </cofactor>
    <text evidence="7">Binds 1 zinc ion per subunit.</text>
</comment>
<evidence type="ECO:0000313" key="9">
    <source>
        <dbReference type="EMBL" id="BCG49651.1"/>
    </source>
</evidence>
<feature type="domain" description="tRNA-guanine(15) transglycosylase-like" evidence="8">
    <location>
        <begin position="12"/>
        <end position="371"/>
    </location>
</feature>
<comment type="catalytic activity">
    <reaction evidence="6 7">
        <text>7-aminomethyl-7-carbaguanine + guanosine(34) in tRNA = 7-aminomethyl-7-carbaguanosine(34) in tRNA + guanine</text>
        <dbReference type="Rhea" id="RHEA:24104"/>
        <dbReference type="Rhea" id="RHEA-COMP:10341"/>
        <dbReference type="Rhea" id="RHEA-COMP:10342"/>
        <dbReference type="ChEBI" id="CHEBI:16235"/>
        <dbReference type="ChEBI" id="CHEBI:58703"/>
        <dbReference type="ChEBI" id="CHEBI:74269"/>
        <dbReference type="ChEBI" id="CHEBI:82833"/>
        <dbReference type="EC" id="2.4.2.29"/>
    </reaction>
</comment>
<name>A0A7R7ABS3_9PROT</name>
<keyword evidence="2 7" id="KW-0328">Glycosyltransferase</keyword>
<evidence type="ECO:0000256" key="7">
    <source>
        <dbReference type="HAMAP-Rule" id="MF_00168"/>
    </source>
</evidence>
<feature type="binding site" evidence="7">
    <location>
        <begin position="90"/>
        <end position="94"/>
    </location>
    <ligand>
        <name>substrate</name>
    </ligand>
</feature>
<dbReference type="KEGG" id="parm:PADco_2310"/>
<keyword evidence="4 7" id="KW-0819">tRNA processing</keyword>
<accession>A0A7R7ABS3</accession>
<feature type="binding site" evidence="7">
    <location>
        <position position="310"/>
    </location>
    <ligand>
        <name>Zn(2+)</name>
        <dbReference type="ChEBI" id="CHEBI:29105"/>
    </ligand>
</feature>
<feature type="region of interest" description="RNA binding; important for wobble base 34 recognition" evidence="7">
    <location>
        <begin position="275"/>
        <end position="279"/>
    </location>
</feature>
<dbReference type="Gene3D" id="3.20.20.105">
    <property type="entry name" value="Queuine tRNA-ribosyltransferase-like"/>
    <property type="match status" value="1"/>
</dbReference>
<comment type="pathway">
    <text evidence="1 7">tRNA modification; tRNA-queuosine biosynthesis.</text>
</comment>
<organism evidence="9 10">
    <name type="scientific">Candidatus Profftella armatura</name>
    <name type="common">Diaphorina cf. continua</name>
    <dbReference type="NCBI Taxonomy" id="2661583"/>
    <lineage>
        <taxon>Bacteria</taxon>
        <taxon>Pseudomonadati</taxon>
        <taxon>Pseudomonadota</taxon>
        <taxon>Betaproteobacteria</taxon>
        <taxon>Candidatus Profftella</taxon>
    </lineage>
</organism>
<dbReference type="Pfam" id="PF01702">
    <property type="entry name" value="TGT"/>
    <property type="match status" value="1"/>
</dbReference>
<evidence type="ECO:0000256" key="6">
    <source>
        <dbReference type="ARBA" id="ARBA00050112"/>
    </source>
</evidence>
<dbReference type="FunFam" id="3.20.20.105:FF:000001">
    <property type="entry name" value="Queuine tRNA-ribosyltransferase"/>
    <property type="match status" value="1"/>
</dbReference>
<evidence type="ECO:0000256" key="1">
    <source>
        <dbReference type="ARBA" id="ARBA00004691"/>
    </source>
</evidence>
<dbReference type="InterPro" id="IPR036511">
    <property type="entry name" value="TGT-like_sf"/>
</dbReference>
<keyword evidence="3 7" id="KW-0808">Transferase</keyword>
<feature type="binding site" evidence="7">
    <location>
        <position position="193"/>
    </location>
    <ligand>
        <name>substrate</name>
    </ligand>
</feature>
<dbReference type="Proteomes" id="UP000595708">
    <property type="component" value="Chromosome"/>
</dbReference>
<sequence>MLNFKILKTSGNARSGIIKLNNFFVKTPIFMPVGTYGSIKSISPLELIEMKYNIILNNAFHLWIYPGLDVISKFEGLHKFINWNRLILTDSGGFQVFSLNKKNKITEKGIYFFSPINGDKLFLSPEISMKIQKILNSDIVMQLDECIPYKINNHILNENEVKNSMKMSLRWAKRSKEEFYKINNKNSLFGIIQGGMFKNLRDESLEKLKEINFDGFAIGGLSVGEPKEEMIKILKYIGPKLPIDKPHYLMGAGTPEDIIMAVSNGIDMFDCVIPTRNARNGLLFTNFGNIKIKNIRYKFDKNPLDYSCNCYTCKNFSRSYLHYLHRKREILGARLNTIHNLYYYFQLMKNIRLSIDNNIFKKFVKNFYENRRYKNKL</sequence>
<dbReference type="PANTHER" id="PTHR46499">
    <property type="entry name" value="QUEUINE TRNA-RIBOSYLTRANSFERASE"/>
    <property type="match status" value="1"/>
</dbReference>
<protein>
    <recommendedName>
        <fullName evidence="7">Queuine tRNA-ribosyltransferase</fullName>
        <ecNumber evidence="7">2.4.2.29</ecNumber>
    </recommendedName>
    <alternativeName>
        <fullName evidence="7">Guanine insertion enzyme</fullName>
    </alternativeName>
    <alternativeName>
        <fullName evidence="7">tRNA-guanine transglycosylase</fullName>
    </alternativeName>
</protein>
<dbReference type="SUPFAM" id="SSF51713">
    <property type="entry name" value="tRNA-guanine transglycosylase"/>
    <property type="match status" value="1"/>
</dbReference>
<comment type="subunit">
    <text evidence="7">Homodimer. Within each dimer, one monomer is responsible for RNA recognition and catalysis, while the other monomer binds to the replacement base PreQ1.</text>
</comment>
<feature type="binding site" evidence="7">
    <location>
        <position position="308"/>
    </location>
    <ligand>
        <name>Zn(2+)</name>
        <dbReference type="ChEBI" id="CHEBI:29105"/>
    </ligand>
</feature>
<dbReference type="EMBL" id="AP023215">
    <property type="protein sequence ID" value="BCG49651.1"/>
    <property type="molecule type" value="Genomic_DNA"/>
</dbReference>
<feature type="binding site" evidence="7">
    <location>
        <position position="339"/>
    </location>
    <ligand>
        <name>Zn(2+)</name>
        <dbReference type="ChEBI" id="CHEBI:29105"/>
    </ligand>
</feature>
<evidence type="ECO:0000256" key="4">
    <source>
        <dbReference type="ARBA" id="ARBA00022694"/>
    </source>
</evidence>
<evidence type="ECO:0000256" key="5">
    <source>
        <dbReference type="ARBA" id="ARBA00022785"/>
    </source>
</evidence>
<feature type="binding site" evidence="7">
    <location>
        <position position="220"/>
    </location>
    <ligand>
        <name>substrate</name>
    </ligand>
</feature>
<feature type="binding site" evidence="7">
    <location>
        <position position="144"/>
    </location>
    <ligand>
        <name>substrate</name>
    </ligand>
</feature>
<dbReference type="GO" id="GO:0008479">
    <property type="term" value="F:tRNA-guanosine(34) queuine transglycosylase activity"/>
    <property type="evidence" value="ECO:0007669"/>
    <property type="project" value="UniProtKB-UniRule"/>
</dbReference>
<evidence type="ECO:0000313" key="10">
    <source>
        <dbReference type="Proteomes" id="UP000595708"/>
    </source>
</evidence>
<dbReference type="InterPro" id="IPR002616">
    <property type="entry name" value="tRNA_ribo_trans-like"/>
</dbReference>
<keyword evidence="7" id="KW-0479">Metal-binding</keyword>
<evidence type="ECO:0000256" key="3">
    <source>
        <dbReference type="ARBA" id="ARBA00022679"/>
    </source>
</evidence>
<dbReference type="RefSeq" id="WP_201329646.1">
    <property type="nucleotide sequence ID" value="NZ_AP023215.1"/>
</dbReference>
<comment type="similarity">
    <text evidence="7">Belongs to the queuine tRNA-ribosyltransferase family.</text>
</comment>
<dbReference type="NCBIfam" id="TIGR00449">
    <property type="entry name" value="tgt_general"/>
    <property type="match status" value="1"/>
</dbReference>
<keyword evidence="10" id="KW-1185">Reference proteome</keyword>
<comment type="caution">
    <text evidence="7">Lacks conserved residue(s) required for the propagation of feature annotation.</text>
</comment>
<reference evidence="9 10" key="1">
    <citation type="journal article" date="2020" name="Genome Biol. Evol.">
        <title>Comparative Genomics Underlines Multiple Roles of Profftella, an Obligate Symbiont of Psyllids: Providing Toxins, Vitamins, and Carotenoids.</title>
        <authorList>
            <person name="Nakabachi A."/>
            <person name="Piel J."/>
            <person name="Malenovsky I."/>
            <person name="Hirose Y."/>
        </authorList>
    </citation>
    <scope>NUCLEOTIDE SEQUENCE [LARGE SCALE GENOMIC DNA]</scope>
    <source>
        <strain evidence="9 10">Dco</strain>
    </source>
</reference>
<dbReference type="EC" id="2.4.2.29" evidence="7"/>
<dbReference type="GO" id="GO:0008616">
    <property type="term" value="P:tRNA queuosine(34) biosynthetic process"/>
    <property type="evidence" value="ECO:0007669"/>
    <property type="project" value="UniProtKB-UniRule"/>
</dbReference>
<dbReference type="UniPathway" id="UPA00392"/>
<dbReference type="InterPro" id="IPR004803">
    <property type="entry name" value="TGT"/>
</dbReference>
<evidence type="ECO:0000256" key="2">
    <source>
        <dbReference type="ARBA" id="ARBA00022676"/>
    </source>
</evidence>
<gene>
    <name evidence="7 9" type="primary">tgt</name>
    <name evidence="9" type="ORF">PADco_2310</name>
</gene>
<feature type="binding site" evidence="7">
    <location>
        <position position="313"/>
    </location>
    <ligand>
        <name>Zn(2+)</name>
        <dbReference type="ChEBI" id="CHEBI:29105"/>
    </ligand>
</feature>
<dbReference type="NCBIfam" id="TIGR00430">
    <property type="entry name" value="Q_tRNA_tgt"/>
    <property type="match status" value="1"/>
</dbReference>
<dbReference type="AlphaFoldDB" id="A0A7R7ABS3"/>
<keyword evidence="5 7" id="KW-0671">Queuosine biosynthesis</keyword>
<dbReference type="GO" id="GO:0005829">
    <property type="term" value="C:cytosol"/>
    <property type="evidence" value="ECO:0007669"/>
    <property type="project" value="TreeGrafter"/>
</dbReference>
<dbReference type="PANTHER" id="PTHR46499:SF1">
    <property type="entry name" value="QUEUINE TRNA-RIBOSYLTRANSFERASE"/>
    <property type="match status" value="1"/>
</dbReference>
<dbReference type="HAMAP" id="MF_00168">
    <property type="entry name" value="Q_tRNA_Tgt"/>
    <property type="match status" value="1"/>
</dbReference>
<comment type="function">
    <text evidence="7">Catalyzes the base-exchange of a guanine (G) residue with the queuine precursor 7-aminomethyl-7-deazaguanine (PreQ1) at position 34 (anticodon wobble position) in tRNAs with GU(N) anticodons (tRNA-Asp, -Asn, -His and -Tyr). Catalysis occurs through a double-displacement mechanism. The nucleophile active site attacks the C1' of nucleotide 34 to detach the guanine base from the RNA, forming a covalent enzyme-RNA intermediate. The proton acceptor active site deprotonates the incoming PreQ1, allowing a nucleophilic attack on the C1' of the ribose to form the product. After dissociation, two additional enzymatic reactions on the tRNA convert PreQ1 to queuine (Q), resulting in the hypermodified nucleoside queuosine (7-(((4,5-cis-dihydroxy-2-cyclopenten-1-yl)amino)methyl)-7-deazaguanosine).</text>
</comment>
<keyword evidence="7" id="KW-0862">Zinc</keyword>
<evidence type="ECO:0000259" key="8">
    <source>
        <dbReference type="Pfam" id="PF01702"/>
    </source>
</evidence>
<feature type="active site" description="Proton acceptor" evidence="7">
    <location>
        <position position="90"/>
    </location>
</feature>